<dbReference type="PANTHER" id="PTHR36302:SF1">
    <property type="entry name" value="COPPER CHAPERONE PCU(A)C"/>
    <property type="match status" value="1"/>
</dbReference>
<name>A0AAV2VJ69_9VIBR</name>
<dbReference type="InterPro" id="IPR007410">
    <property type="entry name" value="LpqE-like"/>
</dbReference>
<feature type="signal peptide" evidence="1">
    <location>
        <begin position="1"/>
        <end position="19"/>
    </location>
</feature>
<dbReference type="PANTHER" id="PTHR36302">
    <property type="entry name" value="BLR7088 PROTEIN"/>
    <property type="match status" value="1"/>
</dbReference>
<dbReference type="EMBL" id="CAOF01000028">
    <property type="protein sequence ID" value="CCO44753.1"/>
    <property type="molecule type" value="Genomic_DNA"/>
</dbReference>
<reference evidence="2 3" key="1">
    <citation type="journal article" date="2013" name="ISME J.">
        <title>Comparative genomics of pathogenic lineages of Vibrio nigripulchritudo identifies virulence-associated traits.</title>
        <authorList>
            <person name="Goudenege D."/>
            <person name="Labreuche Y."/>
            <person name="Krin E."/>
            <person name="Ansquer D."/>
            <person name="Mangenot S."/>
            <person name="Calteau A."/>
            <person name="Medigue C."/>
            <person name="Mazel D."/>
            <person name="Polz M.F."/>
            <person name="Le Roux F."/>
        </authorList>
    </citation>
    <scope>NUCLEOTIDE SEQUENCE [LARGE SCALE GENOMIC DNA]</scope>
    <source>
        <strain evidence="2 3">SOn1</strain>
    </source>
</reference>
<organism evidence="2 3">
    <name type="scientific">Vibrio nigripulchritudo SOn1</name>
    <dbReference type="NCBI Taxonomy" id="1238450"/>
    <lineage>
        <taxon>Bacteria</taxon>
        <taxon>Pseudomonadati</taxon>
        <taxon>Pseudomonadota</taxon>
        <taxon>Gammaproteobacteria</taxon>
        <taxon>Vibrionales</taxon>
        <taxon>Vibrionaceae</taxon>
        <taxon>Vibrio</taxon>
    </lineage>
</organism>
<dbReference type="InterPro" id="IPR058248">
    <property type="entry name" value="Lxx211020-like"/>
</dbReference>
<dbReference type="RefSeq" id="WP_022610483.1">
    <property type="nucleotide sequence ID" value="NZ_LK391965.1"/>
</dbReference>
<dbReference type="Gene3D" id="2.60.40.1890">
    <property type="entry name" value="PCu(A)C copper chaperone"/>
    <property type="match status" value="1"/>
</dbReference>
<feature type="chain" id="PRO_5043920859" evidence="1">
    <location>
        <begin position="20"/>
        <end position="160"/>
    </location>
</feature>
<protein>
    <submittedName>
        <fullName evidence="2">DR1885-like metal-binding protein</fullName>
    </submittedName>
</protein>
<keyword evidence="1" id="KW-0732">Signal</keyword>
<dbReference type="Pfam" id="PF04314">
    <property type="entry name" value="PCuAC"/>
    <property type="match status" value="1"/>
</dbReference>
<sequence>MKRKALLLAALTLAPMVGAAHHDHNHKSEDLMIHEPYVRATPPNAPTSAAFMHIMNTSDKDRAIVSATTPVAGRVELHTVITEGDVMKMRQVDSIEIPANGDVSLKPGGLHIMLFDLTKSLKEGDSADLTLTFANGEVKTLKAPIKKVMSGMKHKHEHHH</sequence>
<gene>
    <name evidence="2" type="ORF">VIBNISOn1_1230006</name>
</gene>
<dbReference type="Proteomes" id="UP000018211">
    <property type="component" value="Unassembled WGS sequence"/>
</dbReference>
<evidence type="ECO:0000313" key="2">
    <source>
        <dbReference type="EMBL" id="CCO44753.1"/>
    </source>
</evidence>
<dbReference type="SUPFAM" id="SSF110087">
    <property type="entry name" value="DR1885-like metal-binding protein"/>
    <property type="match status" value="1"/>
</dbReference>
<accession>A0AAV2VJ69</accession>
<proteinExistence type="predicted"/>
<comment type="caution">
    <text evidence="2">The sequence shown here is derived from an EMBL/GenBank/DDBJ whole genome shotgun (WGS) entry which is preliminary data.</text>
</comment>
<dbReference type="AlphaFoldDB" id="A0AAV2VJ69"/>
<dbReference type="InterPro" id="IPR036182">
    <property type="entry name" value="PCuAC_sf"/>
</dbReference>
<evidence type="ECO:0000256" key="1">
    <source>
        <dbReference type="SAM" id="SignalP"/>
    </source>
</evidence>
<evidence type="ECO:0000313" key="3">
    <source>
        <dbReference type="Proteomes" id="UP000018211"/>
    </source>
</evidence>